<feature type="domain" description="Sulfatase N-terminal" evidence="7">
    <location>
        <begin position="40"/>
        <end position="386"/>
    </location>
</feature>
<sequence>MNSVRGILNFRHIINGNILMTLFLLILTDMQAQINQNEKPNIVFILVDDLGWKDLGVQGSDYYLTPEIDKLAKEGVRFTNAYAANPVCSPTRASILTGMDPAHQKVNISNWIGAQKYEDRSGDELMQPRIADHLALDRITMAESLKANGYSTYFIGKWHLGETEEYWPENQGFDVNIAGWSRGNPGSFFSPYNNPRLEDGPDGEYLPFRLEREAISLLEKHTKQSNNPFFMYFSMYNVHTPIEAPENFIEIFKNRQEKLGLDSNGVYENDKGVKHRINQSDATYASMVWAMDSVVGSLMNKLEELGLDENTMVIFFSDNGGLSAPGYGVTSNKPLRGGKGWVYEGGIREPLIIKYPPLTDEDSNRVVEYPVISHDFFPTLVDVSGVDKKPDQQFSGISLKPILSSEEMPDRSLYWHYPHYSPQGGKPASVIRSGDWKLIHFYESGENELYNLNADPSESTNLASLKPELASSLEDDLMQYLKDIKAQFPKEK</sequence>
<dbReference type="GO" id="GO:0004065">
    <property type="term" value="F:arylsulfatase activity"/>
    <property type="evidence" value="ECO:0007669"/>
    <property type="project" value="TreeGrafter"/>
</dbReference>
<evidence type="ECO:0000256" key="4">
    <source>
        <dbReference type="ARBA" id="ARBA00022729"/>
    </source>
</evidence>
<dbReference type="PANTHER" id="PTHR42693">
    <property type="entry name" value="ARYLSULFATASE FAMILY MEMBER"/>
    <property type="match status" value="1"/>
</dbReference>
<evidence type="ECO:0000259" key="7">
    <source>
        <dbReference type="Pfam" id="PF00884"/>
    </source>
</evidence>
<dbReference type="InterPro" id="IPR024607">
    <property type="entry name" value="Sulfatase_CS"/>
</dbReference>
<keyword evidence="3" id="KW-0479">Metal-binding</keyword>
<keyword evidence="5" id="KW-0378">Hydrolase</keyword>
<dbReference type="InterPro" id="IPR017850">
    <property type="entry name" value="Alkaline_phosphatase_core_sf"/>
</dbReference>
<evidence type="ECO:0000256" key="6">
    <source>
        <dbReference type="ARBA" id="ARBA00022837"/>
    </source>
</evidence>
<gene>
    <name evidence="8" type="ORF">IIF7_14719</name>
</gene>
<reference evidence="8 9" key="1">
    <citation type="submission" date="2013-04" db="EMBL/GenBank/DDBJ databases">
        <title>Zunongwangia sp. 22II14-10F7 Genome Sequencing.</title>
        <authorList>
            <person name="Lai Q."/>
            <person name="Shao Z."/>
        </authorList>
    </citation>
    <scope>NUCLEOTIDE SEQUENCE [LARGE SCALE GENOMIC DNA]</scope>
    <source>
        <strain evidence="8 9">22II14-10F7</strain>
    </source>
</reference>
<dbReference type="CDD" id="cd16144">
    <property type="entry name" value="ARS_like"/>
    <property type="match status" value="1"/>
</dbReference>
<keyword evidence="6" id="KW-0106">Calcium</keyword>
<evidence type="ECO:0000313" key="9">
    <source>
        <dbReference type="Proteomes" id="UP000192746"/>
    </source>
</evidence>
<evidence type="ECO:0000256" key="5">
    <source>
        <dbReference type="ARBA" id="ARBA00022801"/>
    </source>
</evidence>
<organism evidence="8 9">
    <name type="scientific">Zunongwangia atlantica 22II14-10F7</name>
    <dbReference type="NCBI Taxonomy" id="1185767"/>
    <lineage>
        <taxon>Bacteria</taxon>
        <taxon>Pseudomonadati</taxon>
        <taxon>Bacteroidota</taxon>
        <taxon>Flavobacteriia</taxon>
        <taxon>Flavobacteriales</taxon>
        <taxon>Flavobacteriaceae</taxon>
        <taxon>Zunongwangia</taxon>
    </lineage>
</organism>
<dbReference type="GO" id="GO:0046872">
    <property type="term" value="F:metal ion binding"/>
    <property type="evidence" value="ECO:0007669"/>
    <property type="project" value="UniProtKB-KW"/>
</dbReference>
<dbReference type="AlphaFoldDB" id="A0A1Y1T2D1"/>
<dbReference type="PANTHER" id="PTHR42693:SF42">
    <property type="entry name" value="ARYLSULFATASE G"/>
    <property type="match status" value="1"/>
</dbReference>
<dbReference type="Proteomes" id="UP000192746">
    <property type="component" value="Unassembled WGS sequence"/>
</dbReference>
<dbReference type="Pfam" id="PF00884">
    <property type="entry name" value="Sulfatase"/>
    <property type="match status" value="1"/>
</dbReference>
<proteinExistence type="inferred from homology"/>
<keyword evidence="9" id="KW-1185">Reference proteome</keyword>
<evidence type="ECO:0000256" key="1">
    <source>
        <dbReference type="ARBA" id="ARBA00001913"/>
    </source>
</evidence>
<comment type="cofactor">
    <cofactor evidence="1">
        <name>Ca(2+)</name>
        <dbReference type="ChEBI" id="CHEBI:29108"/>
    </cofactor>
</comment>
<dbReference type="PROSITE" id="PS00149">
    <property type="entry name" value="SULFATASE_2"/>
    <property type="match status" value="1"/>
</dbReference>
<dbReference type="EMBL" id="ARYN01000013">
    <property type="protein sequence ID" value="ORL44774.1"/>
    <property type="molecule type" value="Genomic_DNA"/>
</dbReference>
<keyword evidence="4" id="KW-0732">Signal</keyword>
<evidence type="ECO:0000256" key="3">
    <source>
        <dbReference type="ARBA" id="ARBA00022723"/>
    </source>
</evidence>
<comment type="similarity">
    <text evidence="2">Belongs to the sulfatase family.</text>
</comment>
<name>A0A1Y1T2D1_9FLAO</name>
<evidence type="ECO:0000313" key="8">
    <source>
        <dbReference type="EMBL" id="ORL44774.1"/>
    </source>
</evidence>
<dbReference type="STRING" id="1185767.IIF7_14719"/>
<dbReference type="RefSeq" id="WP_084842462.1">
    <property type="nucleotide sequence ID" value="NZ_JBHSYH010000017.1"/>
</dbReference>
<protein>
    <submittedName>
        <fullName evidence="8">Sulfatase</fullName>
    </submittedName>
</protein>
<comment type="caution">
    <text evidence="8">The sequence shown here is derived from an EMBL/GenBank/DDBJ whole genome shotgun (WGS) entry which is preliminary data.</text>
</comment>
<dbReference type="OrthoDB" id="9803751at2"/>
<dbReference type="SUPFAM" id="SSF53649">
    <property type="entry name" value="Alkaline phosphatase-like"/>
    <property type="match status" value="1"/>
</dbReference>
<dbReference type="InterPro" id="IPR050738">
    <property type="entry name" value="Sulfatase"/>
</dbReference>
<accession>A0A1Y1T2D1</accession>
<evidence type="ECO:0000256" key="2">
    <source>
        <dbReference type="ARBA" id="ARBA00008779"/>
    </source>
</evidence>
<dbReference type="InterPro" id="IPR000917">
    <property type="entry name" value="Sulfatase_N"/>
</dbReference>
<dbReference type="Gene3D" id="3.40.720.10">
    <property type="entry name" value="Alkaline Phosphatase, subunit A"/>
    <property type="match status" value="1"/>
</dbReference>
<dbReference type="Gene3D" id="3.30.1120.10">
    <property type="match status" value="1"/>
</dbReference>
<dbReference type="PROSITE" id="PS00523">
    <property type="entry name" value="SULFATASE_1"/>
    <property type="match status" value="1"/>
</dbReference>